<dbReference type="Proteomes" id="UP000825367">
    <property type="component" value="Chromosome"/>
</dbReference>
<proteinExistence type="predicted"/>
<dbReference type="RefSeq" id="WP_220046094.1">
    <property type="nucleotide sequence ID" value="NZ_BAAAVX010000003.1"/>
</dbReference>
<evidence type="ECO:0000313" key="3">
    <source>
        <dbReference type="EMBL" id="QYL17782.1"/>
    </source>
</evidence>
<feature type="domain" description="Abortive phage infection protein C-terminal" evidence="1">
    <location>
        <begin position="237"/>
        <end position="554"/>
    </location>
</feature>
<dbReference type="InterPro" id="IPR055101">
    <property type="entry name" value="AIPR_N"/>
</dbReference>
<accession>A0ABX8VJ94</accession>
<dbReference type="Pfam" id="PF10592">
    <property type="entry name" value="AIPR"/>
    <property type="match status" value="1"/>
</dbReference>
<gene>
    <name evidence="3" type="ORF">K0O64_04260</name>
</gene>
<evidence type="ECO:0000259" key="2">
    <source>
        <dbReference type="Pfam" id="PF22879"/>
    </source>
</evidence>
<protein>
    <submittedName>
        <fullName evidence="3">AIPR family protein</fullName>
    </submittedName>
</protein>
<reference evidence="3 4" key="1">
    <citation type="submission" date="2021-07" db="EMBL/GenBank/DDBJ databases">
        <title>Whole genome sequencing of non-tuberculosis mycobacteria type-strains.</title>
        <authorList>
            <person name="Igarashi Y."/>
            <person name="Osugi A."/>
            <person name="Mitarai S."/>
        </authorList>
    </citation>
    <scope>NUCLEOTIDE SEQUENCE [LARGE SCALE GENOMIC DNA]</scope>
    <source>
        <strain evidence="3 4">JCM 16370</strain>
    </source>
</reference>
<dbReference type="EMBL" id="CP080333">
    <property type="protein sequence ID" value="QYL17782.1"/>
    <property type="molecule type" value="Genomic_DNA"/>
</dbReference>
<dbReference type="InterPro" id="IPR018891">
    <property type="entry name" value="AIPR_C"/>
</dbReference>
<organism evidence="3 4">
    <name type="scientific">Mycolicibacterium pallens</name>
    <dbReference type="NCBI Taxonomy" id="370524"/>
    <lineage>
        <taxon>Bacteria</taxon>
        <taxon>Bacillati</taxon>
        <taxon>Actinomycetota</taxon>
        <taxon>Actinomycetes</taxon>
        <taxon>Mycobacteriales</taxon>
        <taxon>Mycobacteriaceae</taxon>
        <taxon>Mycolicibacterium</taxon>
    </lineage>
</organism>
<dbReference type="Pfam" id="PF22879">
    <property type="entry name" value="AIPR_N"/>
    <property type="match status" value="1"/>
</dbReference>
<evidence type="ECO:0000313" key="4">
    <source>
        <dbReference type="Proteomes" id="UP000825367"/>
    </source>
</evidence>
<evidence type="ECO:0000259" key="1">
    <source>
        <dbReference type="Pfam" id="PF10592"/>
    </source>
</evidence>
<name>A0ABX8VJ94_9MYCO</name>
<sequence>MDDYYQELRNRVSVRAETDDDYTSVAFLSEVAEELADAGEIENLTTMHFEGVGQSKRKLLVDGYDLDDPDGSVALAVLVFTGSASLSTLRMTDIKKALTQLESFLKDSLSGDFIRDREESSPAYMLAKSLRERGRSVSRYRLYLITDAKLSDRSKTIEGYDLDGIAVEHHIWDIARLHQVYESKQGREELDIDLCEWIDGGLPALKITQGEDFSTYLAAVPGSLIADLYARYGSRLLESNVRSYLSARGKVNKGIRATVQKEPGRFLAYNNGITATATGVKAAEDLGGKCSIQVIRDLQIVNGGQTTASLFFIRRDDKQADLDPVHVQMKLVVVDPELAAQMVPDISRYANSQNRVSEVDFFSNSPFHVRMEDLSRRTLVPAKSGVNYQTKWFYERTRGQYANERSKLSAADQKKFDAMYPRKQVMTKTDLAKYEISYERKPHIVSAGAQKNFVAFAEAVGSKWEKSPAGFNELYYKEVVAKAIIYNDIRTLVARADWYDKGYLANIVTYTIAKLVHEAERQGGGRHIDLMSVWNAQSTPNAMQDVALQIGRVVLSLLTDGNRPVQNVTEWAKRKECWESVEKVQVNLSGEFLGTLVDPEKRAVAVKEARSVRKVDDSIELQMRLVQIPAAKWLAAEEFGLTRRVLSPKDADLVRLMAKSKVPTERQCLLIADIMRRLGDAGFTFDG</sequence>
<keyword evidence="4" id="KW-1185">Reference proteome</keyword>
<feature type="domain" description="Abortive infection phage resistance protein N-terminal" evidence="2">
    <location>
        <begin position="27"/>
        <end position="179"/>
    </location>
</feature>